<gene>
    <name evidence="2" type="ORF">MRBLWS13_003030</name>
</gene>
<keyword evidence="1" id="KW-1133">Transmembrane helix</keyword>
<feature type="transmembrane region" description="Helical" evidence="1">
    <location>
        <begin position="151"/>
        <end position="172"/>
    </location>
</feature>
<accession>A0AAU6SEP0</accession>
<name>A0AAU6SEP0_9MICO</name>
<evidence type="ECO:0000313" key="2">
    <source>
        <dbReference type="EMBL" id="WZO35331.1"/>
    </source>
</evidence>
<sequence>METALSWIEWPTSTWLDWFGDWLGGVVVLARPATWVLGVAVVLMLVLSIVANRWSIELAFETQVKPELLGRALMRASNDEHDLLWSNSLRGTSQDRVLEASAKVRAERRFGPVTMSAKAFLSGAFIALGCIPVAGIVAGGFSAIWEQGAVTLLLLLWGVALWWAIEATLSFLRRQQQASLAHVAASKP</sequence>
<feature type="transmembrane region" description="Helical" evidence="1">
    <location>
        <begin position="119"/>
        <end position="145"/>
    </location>
</feature>
<protein>
    <recommendedName>
        <fullName evidence="3">MotA/TolQ/ExbB proton channel domain-containing protein</fullName>
    </recommendedName>
</protein>
<proteinExistence type="predicted"/>
<evidence type="ECO:0008006" key="3">
    <source>
        <dbReference type="Google" id="ProtNLM"/>
    </source>
</evidence>
<evidence type="ECO:0000256" key="1">
    <source>
        <dbReference type="SAM" id="Phobius"/>
    </source>
</evidence>
<dbReference type="RefSeq" id="WP_349426170.1">
    <property type="nucleotide sequence ID" value="NZ_CP151632.1"/>
</dbReference>
<keyword evidence="1" id="KW-0472">Membrane</keyword>
<feature type="transmembrane region" description="Helical" evidence="1">
    <location>
        <begin position="22"/>
        <end position="47"/>
    </location>
</feature>
<keyword evidence="1" id="KW-0812">Transmembrane</keyword>
<organism evidence="2">
    <name type="scientific">Microbacterium sp. LWS13-1.2</name>
    <dbReference type="NCBI Taxonomy" id="3135264"/>
    <lineage>
        <taxon>Bacteria</taxon>
        <taxon>Bacillati</taxon>
        <taxon>Actinomycetota</taxon>
        <taxon>Actinomycetes</taxon>
        <taxon>Micrococcales</taxon>
        <taxon>Microbacteriaceae</taxon>
        <taxon>Microbacterium</taxon>
    </lineage>
</organism>
<reference evidence="2" key="1">
    <citation type="submission" date="2024-04" db="EMBL/GenBank/DDBJ databases">
        <authorList>
            <person name="Roder T."/>
            <person name="Oberhansli S."/>
            <person name="Kreuzer M."/>
        </authorList>
    </citation>
    <scope>NUCLEOTIDE SEQUENCE</scope>
    <source>
        <strain evidence="2">LWS13-1.2</strain>
    </source>
</reference>
<dbReference type="EMBL" id="CP151632">
    <property type="protein sequence ID" value="WZO35331.1"/>
    <property type="molecule type" value="Genomic_DNA"/>
</dbReference>
<dbReference type="AlphaFoldDB" id="A0AAU6SEP0"/>